<evidence type="ECO:0000256" key="8">
    <source>
        <dbReference type="SAM" id="MobiDB-lite"/>
    </source>
</evidence>
<feature type="transmembrane region" description="Helical" evidence="9">
    <location>
        <begin position="147"/>
        <end position="168"/>
    </location>
</feature>
<reference evidence="10 11" key="1">
    <citation type="submission" date="2019-03" db="EMBL/GenBank/DDBJ databases">
        <title>Rhodosporidium diobovatum UCD-FST 08-225 genome sequencing, assembly, and annotation.</title>
        <authorList>
            <person name="Fakankun I.U."/>
            <person name="Fristensky B."/>
            <person name="Levin D.B."/>
        </authorList>
    </citation>
    <scope>NUCLEOTIDE SEQUENCE [LARGE SCALE GENOMIC DNA]</scope>
    <source>
        <strain evidence="10 11">UCD-FST 08-225</strain>
    </source>
</reference>
<feature type="compositionally biased region" description="Pro residues" evidence="8">
    <location>
        <begin position="1"/>
        <end position="10"/>
    </location>
</feature>
<accession>A0A5C5G5F1</accession>
<feature type="transmembrane region" description="Helical" evidence="9">
    <location>
        <begin position="376"/>
        <end position="396"/>
    </location>
</feature>
<evidence type="ECO:0000256" key="5">
    <source>
        <dbReference type="ARBA" id="ARBA00022692"/>
    </source>
</evidence>
<dbReference type="OrthoDB" id="1099at2759"/>
<feature type="transmembrane region" description="Helical" evidence="9">
    <location>
        <begin position="74"/>
        <end position="96"/>
    </location>
</feature>
<evidence type="ECO:0000256" key="9">
    <source>
        <dbReference type="SAM" id="Phobius"/>
    </source>
</evidence>
<organism evidence="10 11">
    <name type="scientific">Rhodotorula diobovata</name>
    <dbReference type="NCBI Taxonomy" id="5288"/>
    <lineage>
        <taxon>Eukaryota</taxon>
        <taxon>Fungi</taxon>
        <taxon>Dikarya</taxon>
        <taxon>Basidiomycota</taxon>
        <taxon>Pucciniomycotina</taxon>
        <taxon>Microbotryomycetes</taxon>
        <taxon>Sporidiobolales</taxon>
        <taxon>Sporidiobolaceae</taxon>
        <taxon>Rhodotorula</taxon>
    </lineage>
</organism>
<dbReference type="PANTHER" id="PTHR31686:SF1">
    <property type="entry name" value="SULFITE EFFLUX PUMP SSU1"/>
    <property type="match status" value="1"/>
</dbReference>
<comment type="caution">
    <text evidence="10">The sequence shown here is derived from an EMBL/GenBank/DDBJ whole genome shotgun (WGS) entry which is preliminary data.</text>
</comment>
<evidence type="ECO:0000313" key="10">
    <source>
        <dbReference type="EMBL" id="TNY23729.1"/>
    </source>
</evidence>
<feature type="transmembrane region" description="Helical" evidence="9">
    <location>
        <begin position="408"/>
        <end position="429"/>
    </location>
</feature>
<dbReference type="InterPro" id="IPR038665">
    <property type="entry name" value="Voltage-dep_anion_channel_sf"/>
</dbReference>
<dbReference type="Proteomes" id="UP000311382">
    <property type="component" value="Unassembled WGS sequence"/>
</dbReference>
<keyword evidence="3" id="KW-0813">Transport</keyword>
<evidence type="ECO:0000256" key="4">
    <source>
        <dbReference type="ARBA" id="ARBA00022475"/>
    </source>
</evidence>
<keyword evidence="4" id="KW-1003">Cell membrane</keyword>
<dbReference type="CDD" id="cd09318">
    <property type="entry name" value="TDT_SSU1"/>
    <property type="match status" value="1"/>
</dbReference>
<dbReference type="Gene3D" id="1.50.10.150">
    <property type="entry name" value="Voltage-dependent anion channel"/>
    <property type="match status" value="1"/>
</dbReference>
<dbReference type="AlphaFoldDB" id="A0A5C5G5F1"/>
<dbReference type="EMBL" id="SOZI01000008">
    <property type="protein sequence ID" value="TNY23729.1"/>
    <property type="molecule type" value="Genomic_DNA"/>
</dbReference>
<dbReference type="GO" id="GO:0000319">
    <property type="term" value="F:sulfite transmembrane transporter activity"/>
    <property type="evidence" value="ECO:0007669"/>
    <property type="project" value="TreeGrafter"/>
</dbReference>
<evidence type="ECO:0000256" key="7">
    <source>
        <dbReference type="ARBA" id="ARBA00023136"/>
    </source>
</evidence>
<keyword evidence="11" id="KW-1185">Reference proteome</keyword>
<protein>
    <submittedName>
        <fullName evidence="10">Voltage-dependent anion channel-domain-containing protein</fullName>
    </submittedName>
</protein>
<dbReference type="Pfam" id="PF03595">
    <property type="entry name" value="SLAC1"/>
    <property type="match status" value="1"/>
</dbReference>
<evidence type="ECO:0000256" key="3">
    <source>
        <dbReference type="ARBA" id="ARBA00022448"/>
    </source>
</evidence>
<evidence type="ECO:0000256" key="6">
    <source>
        <dbReference type="ARBA" id="ARBA00022989"/>
    </source>
</evidence>
<dbReference type="PANTHER" id="PTHR31686">
    <property type="match status" value="1"/>
</dbReference>
<keyword evidence="7 9" id="KW-0472">Membrane</keyword>
<feature type="transmembrane region" description="Helical" evidence="9">
    <location>
        <begin position="180"/>
        <end position="201"/>
    </location>
</feature>
<keyword evidence="5 9" id="KW-0812">Transmembrane</keyword>
<comment type="subcellular location">
    <subcellularLocation>
        <location evidence="1">Cell membrane</location>
        <topology evidence="1">Multi-pass membrane protein</topology>
    </subcellularLocation>
</comment>
<dbReference type="GO" id="GO:0005886">
    <property type="term" value="C:plasma membrane"/>
    <property type="evidence" value="ECO:0007669"/>
    <property type="project" value="UniProtKB-SubCell"/>
</dbReference>
<evidence type="ECO:0000313" key="11">
    <source>
        <dbReference type="Proteomes" id="UP000311382"/>
    </source>
</evidence>
<comment type="similarity">
    <text evidence="2">Belongs to the tellurite-resistance/dicarboxylate transporter (TDT) family.</text>
</comment>
<feature type="transmembrane region" description="Helical" evidence="9">
    <location>
        <begin position="249"/>
        <end position="271"/>
    </location>
</feature>
<proteinExistence type="inferred from homology"/>
<dbReference type="InterPro" id="IPR051629">
    <property type="entry name" value="Sulfite_efflux_TDT"/>
</dbReference>
<sequence>MHPPDQPPPATSDGHGEQTLVPSTSSSSPPPPHHPHSDPSKRPPSTAPTRSSRLAHPLFAEKARGIRLRALRFTASWFSVTMGTGIVNTLLFLLPWRSSHAAFRAIGSAFLLLDMVLFAAFTALTIARYALYPRIFGAMLRHETHSLFLGCIPMGFVTIVSGIAATGHEYGLDTLNVALVLYWISVAMSILTAFGVPFVMFTQHQHAAETMTAAWLLPIVPLITEAAVGSTLCKLLLLQGRTTYCLTLFIASYLCGGIGMLLAAAVIVLYLQRLILHHLPPREVIVSSWLPVGPIGQGGFALIELGHVAVDLFPRLAADKPHFAQLGHPMLGAAVLLGLLLWGLGIWFAFLAIVSIAAQFRETKVGAGTAVFNMGWWAFTFPLGSLTLLTFSLATVFDAMFFKVCSTIMTFSVLSLWALVFVPTAIGFFRGTLFAAPCLQSLPPQYVEKLAPAAGGEQLRKEEARAECEAHPDQGSS</sequence>
<feature type="compositionally biased region" description="Basic and acidic residues" evidence="8">
    <location>
        <begin position="458"/>
        <end position="477"/>
    </location>
</feature>
<gene>
    <name evidence="10" type="ORF">DMC30DRAFT_413853</name>
</gene>
<feature type="region of interest" description="Disordered" evidence="8">
    <location>
        <begin position="457"/>
        <end position="477"/>
    </location>
</feature>
<feature type="transmembrane region" description="Helical" evidence="9">
    <location>
        <begin position="330"/>
        <end position="356"/>
    </location>
</feature>
<dbReference type="FunFam" id="1.50.10.150:FF:000004">
    <property type="entry name" value="Malic acid transporter"/>
    <property type="match status" value="1"/>
</dbReference>
<feature type="transmembrane region" description="Helical" evidence="9">
    <location>
        <begin position="102"/>
        <end position="126"/>
    </location>
</feature>
<dbReference type="STRING" id="5288.A0A5C5G5F1"/>
<name>A0A5C5G5F1_9BASI</name>
<dbReference type="InterPro" id="IPR004695">
    <property type="entry name" value="SLAC1/Mae1/Ssu1/TehA"/>
</dbReference>
<feature type="region of interest" description="Disordered" evidence="8">
    <location>
        <begin position="1"/>
        <end position="54"/>
    </location>
</feature>
<evidence type="ECO:0000256" key="1">
    <source>
        <dbReference type="ARBA" id="ARBA00004651"/>
    </source>
</evidence>
<feature type="transmembrane region" description="Helical" evidence="9">
    <location>
        <begin position="213"/>
        <end position="237"/>
    </location>
</feature>
<keyword evidence="6 9" id="KW-1133">Transmembrane helix</keyword>
<evidence type="ECO:0000256" key="2">
    <source>
        <dbReference type="ARBA" id="ARBA00008566"/>
    </source>
</evidence>